<dbReference type="SUPFAM" id="SSF53474">
    <property type="entry name" value="alpha/beta-Hydrolases"/>
    <property type="match status" value="1"/>
</dbReference>
<evidence type="ECO:0000313" key="3">
    <source>
        <dbReference type="EMBL" id="NLP83825.1"/>
    </source>
</evidence>
<evidence type="ECO:0000259" key="2">
    <source>
        <dbReference type="Pfam" id="PF12697"/>
    </source>
</evidence>
<dbReference type="PANTHER" id="PTHR43194">
    <property type="entry name" value="HYDROLASE ALPHA/BETA FOLD FAMILY"/>
    <property type="match status" value="1"/>
</dbReference>
<name>A0ABX1KB19_9MICO</name>
<dbReference type="Gene3D" id="3.40.50.1820">
    <property type="entry name" value="alpha/beta hydrolase"/>
    <property type="match status" value="1"/>
</dbReference>
<dbReference type="Proteomes" id="UP001429745">
    <property type="component" value="Unassembled WGS sequence"/>
</dbReference>
<dbReference type="PANTHER" id="PTHR43194:SF2">
    <property type="entry name" value="PEROXISOMAL MEMBRANE PROTEIN LPX1"/>
    <property type="match status" value="1"/>
</dbReference>
<proteinExistence type="predicted"/>
<dbReference type="GO" id="GO:0016787">
    <property type="term" value="F:hydrolase activity"/>
    <property type="evidence" value="ECO:0007669"/>
    <property type="project" value="UniProtKB-KW"/>
</dbReference>
<sequence length="363" mass="38477">MDAVFFRHGARLPTVAPVRVVREVRHNERVSEPIDEFSFLPDQASEAGVDRPVPRGERLSLRLPDGRTLSALRYTPAGAPDDAPVVTFLHGAGLNAHTWDTTILGLGLPALAIDLPGHGDSSWRDDAAYVGRVMAPDIAAGMEAWTQAPQVLVGQSLGGLTAAAVAASRPELVRELVVIDITPGLDSNAGPSQIRDFFAGPVDWASRDELVDRALAFGLGGGTRRRAERGVFFNSRIRPDGRVEWKHHFARLANAMADAGADAPTEAPASSDAVASVLGEAGWEDLAAVTAPTTLIRGERGYVTDDDAEEFARRVPGASIVAVPAGHNVQEEIPLELGERLRTVATTPGRPRPASADPRGSAS</sequence>
<evidence type="ECO:0000256" key="1">
    <source>
        <dbReference type="SAM" id="MobiDB-lite"/>
    </source>
</evidence>
<evidence type="ECO:0000313" key="4">
    <source>
        <dbReference type="Proteomes" id="UP001429745"/>
    </source>
</evidence>
<organism evidence="3 4">
    <name type="scientific">Microbacterium salsuginis</name>
    <dbReference type="NCBI Taxonomy" id="2722803"/>
    <lineage>
        <taxon>Bacteria</taxon>
        <taxon>Bacillati</taxon>
        <taxon>Actinomycetota</taxon>
        <taxon>Actinomycetes</taxon>
        <taxon>Micrococcales</taxon>
        <taxon>Microbacteriaceae</taxon>
        <taxon>Microbacterium</taxon>
    </lineage>
</organism>
<dbReference type="InterPro" id="IPR050228">
    <property type="entry name" value="Carboxylesterase_BioH"/>
</dbReference>
<dbReference type="EMBL" id="JABACI010000002">
    <property type="protein sequence ID" value="NLP83825.1"/>
    <property type="molecule type" value="Genomic_DNA"/>
</dbReference>
<dbReference type="Pfam" id="PF12697">
    <property type="entry name" value="Abhydrolase_6"/>
    <property type="match status" value="1"/>
</dbReference>
<accession>A0ABX1KB19</accession>
<keyword evidence="3" id="KW-0378">Hydrolase</keyword>
<protein>
    <submittedName>
        <fullName evidence="3">Alpha/beta hydrolase</fullName>
    </submittedName>
</protein>
<keyword evidence="4" id="KW-1185">Reference proteome</keyword>
<feature type="domain" description="AB hydrolase-1" evidence="2">
    <location>
        <begin position="88"/>
        <end position="332"/>
    </location>
</feature>
<reference evidence="3 4" key="1">
    <citation type="submission" date="2020-04" db="EMBL/GenBank/DDBJ databases">
        <title>CFH 90308 Microbacterium sp.</title>
        <authorList>
            <person name="Nie G."/>
            <person name="Ming H."/>
            <person name="Xia T."/>
        </authorList>
    </citation>
    <scope>NUCLEOTIDE SEQUENCE [LARGE SCALE GENOMIC DNA]</scope>
    <source>
        <strain evidence="3 4">CFH 90308</strain>
    </source>
</reference>
<feature type="region of interest" description="Disordered" evidence="1">
    <location>
        <begin position="342"/>
        <end position="363"/>
    </location>
</feature>
<dbReference type="InterPro" id="IPR029058">
    <property type="entry name" value="AB_hydrolase_fold"/>
</dbReference>
<comment type="caution">
    <text evidence="3">The sequence shown here is derived from an EMBL/GenBank/DDBJ whole genome shotgun (WGS) entry which is preliminary data.</text>
</comment>
<gene>
    <name evidence="3" type="ORF">HF576_08200</name>
</gene>
<dbReference type="PRINTS" id="PR00111">
    <property type="entry name" value="ABHYDROLASE"/>
</dbReference>
<dbReference type="InterPro" id="IPR000073">
    <property type="entry name" value="AB_hydrolase_1"/>
</dbReference>